<sequence length="192" mass="22464">MKKLIYTMLLSVITLATVHYTSYAQLSLSINIGTQPTWGPTGYDRADYYYLPDVESYYNVSSHQFIYLSNGRWIYSSALPTRYANYDLYSGYKVVVNRPRPYLNFSQDRVQYRKFKGYHGRQEIIRNTRDVRYRQGGNPHGMPPGQAKKFNNERGNDRRDDRGHDNGRGRNDKGEHRDNGRGQDDHGRGRHD</sequence>
<keyword evidence="3" id="KW-1185">Reference proteome</keyword>
<comment type="caution">
    <text evidence="2">The sequence shown here is derived from an EMBL/GenBank/DDBJ whole genome shotgun (WGS) entry which is preliminary data.</text>
</comment>
<accession>A0A495J6C1</accession>
<feature type="compositionally biased region" description="Basic and acidic residues" evidence="1">
    <location>
        <begin position="150"/>
        <end position="192"/>
    </location>
</feature>
<dbReference type="Proteomes" id="UP000268007">
    <property type="component" value="Unassembled WGS sequence"/>
</dbReference>
<dbReference type="RefSeq" id="WP_211339704.1">
    <property type="nucleotide sequence ID" value="NZ_RBKU01000001.1"/>
</dbReference>
<proteinExistence type="predicted"/>
<organism evidence="2 3">
    <name type="scientific">Mucilaginibacter gracilis</name>
    <dbReference type="NCBI Taxonomy" id="423350"/>
    <lineage>
        <taxon>Bacteria</taxon>
        <taxon>Pseudomonadati</taxon>
        <taxon>Bacteroidota</taxon>
        <taxon>Sphingobacteriia</taxon>
        <taxon>Sphingobacteriales</taxon>
        <taxon>Sphingobacteriaceae</taxon>
        <taxon>Mucilaginibacter</taxon>
    </lineage>
</organism>
<gene>
    <name evidence="2" type="ORF">BDD43_4139</name>
</gene>
<dbReference type="EMBL" id="RBKU01000001">
    <property type="protein sequence ID" value="RKR83924.1"/>
    <property type="molecule type" value="Genomic_DNA"/>
</dbReference>
<evidence type="ECO:0000313" key="3">
    <source>
        <dbReference type="Proteomes" id="UP000268007"/>
    </source>
</evidence>
<dbReference type="AlphaFoldDB" id="A0A495J6C1"/>
<protein>
    <submittedName>
        <fullName evidence="2">Uncharacterized protein</fullName>
    </submittedName>
</protein>
<reference evidence="2 3" key="1">
    <citation type="submission" date="2018-10" db="EMBL/GenBank/DDBJ databases">
        <title>Genomic Encyclopedia of Archaeal and Bacterial Type Strains, Phase II (KMG-II): from individual species to whole genera.</title>
        <authorList>
            <person name="Goeker M."/>
        </authorList>
    </citation>
    <scope>NUCLEOTIDE SEQUENCE [LARGE SCALE GENOMIC DNA]</scope>
    <source>
        <strain evidence="2 3">DSM 18602</strain>
    </source>
</reference>
<evidence type="ECO:0000313" key="2">
    <source>
        <dbReference type="EMBL" id="RKR83924.1"/>
    </source>
</evidence>
<evidence type="ECO:0000256" key="1">
    <source>
        <dbReference type="SAM" id="MobiDB-lite"/>
    </source>
</evidence>
<name>A0A495J6C1_9SPHI</name>
<feature type="region of interest" description="Disordered" evidence="1">
    <location>
        <begin position="129"/>
        <end position="192"/>
    </location>
</feature>